<name>A0A8R1YEG3_PRIPA</name>
<feature type="compositionally biased region" description="Low complexity" evidence="5">
    <location>
        <begin position="513"/>
        <end position="522"/>
    </location>
</feature>
<keyword evidence="6" id="KW-0732">Signal</keyword>
<feature type="compositionally biased region" description="Low complexity" evidence="5">
    <location>
        <begin position="573"/>
        <end position="593"/>
    </location>
</feature>
<dbReference type="PANTHER" id="PTHR12953:SF0">
    <property type="entry name" value="SUN DOMAIN-CONTAINING OSSIFICATION FACTOR"/>
    <property type="match status" value="1"/>
</dbReference>
<feature type="compositionally biased region" description="Polar residues" evidence="5">
    <location>
        <begin position="410"/>
        <end position="419"/>
    </location>
</feature>
<dbReference type="GO" id="GO:0012505">
    <property type="term" value="C:endomembrane system"/>
    <property type="evidence" value="ECO:0007669"/>
    <property type="project" value="UniProtKB-SubCell"/>
</dbReference>
<keyword evidence="4" id="KW-0472">Membrane</keyword>
<comment type="subcellular location">
    <subcellularLocation>
        <location evidence="1">Endomembrane system</location>
    </subcellularLocation>
</comment>
<dbReference type="InterPro" id="IPR012919">
    <property type="entry name" value="SUN_dom"/>
</dbReference>
<feature type="compositionally biased region" description="Low complexity" evidence="5">
    <location>
        <begin position="72"/>
        <end position="99"/>
    </location>
</feature>
<feature type="region of interest" description="Disordered" evidence="5">
    <location>
        <begin position="751"/>
        <end position="842"/>
    </location>
</feature>
<evidence type="ECO:0000256" key="1">
    <source>
        <dbReference type="ARBA" id="ARBA00004308"/>
    </source>
</evidence>
<keyword evidence="9" id="KW-1185">Reference proteome</keyword>
<organism evidence="8 9">
    <name type="scientific">Pristionchus pacificus</name>
    <name type="common">Parasitic nematode worm</name>
    <dbReference type="NCBI Taxonomy" id="54126"/>
    <lineage>
        <taxon>Eukaryota</taxon>
        <taxon>Metazoa</taxon>
        <taxon>Ecdysozoa</taxon>
        <taxon>Nematoda</taxon>
        <taxon>Chromadorea</taxon>
        <taxon>Rhabditida</taxon>
        <taxon>Rhabditina</taxon>
        <taxon>Diplogasteromorpha</taxon>
        <taxon>Diplogasteroidea</taxon>
        <taxon>Neodiplogasteridae</taxon>
        <taxon>Pristionchus</taxon>
    </lineage>
</organism>
<feature type="chain" id="PRO_5035712198" evidence="6">
    <location>
        <begin position="40"/>
        <end position="1060"/>
    </location>
</feature>
<feature type="compositionally biased region" description="Basic and acidic residues" evidence="5">
    <location>
        <begin position="755"/>
        <end position="768"/>
    </location>
</feature>
<feature type="region of interest" description="Disordered" evidence="5">
    <location>
        <begin position="513"/>
        <end position="628"/>
    </location>
</feature>
<feature type="compositionally biased region" description="Low complexity" evidence="5">
    <location>
        <begin position="619"/>
        <end position="628"/>
    </location>
</feature>
<dbReference type="GO" id="GO:0016020">
    <property type="term" value="C:membrane"/>
    <property type="evidence" value="ECO:0000318"/>
    <property type="project" value="GO_Central"/>
</dbReference>
<sequence>MSRPKRFSVSLDGDPRGQSCSRSLVPVLLLTSLFFASSAAVLSCPADGGPCSPMDLRAALNRSRHSFATCDAAAQPPSQTPPAGTQQPDPAAAAADPAAMRSEELTKPPVVEYAETRTSARSAELPDAAAAAAAAEPAPQIATFDEWTKAKLQQPPPVIVVAGSAEGAPTGATAPHAAGHAAPETPRVLVAVPPLPAHPAAATRNYASRECGAKVIYSNPEAENTKAVLNDKEKDDYMRNPCDKAQHKHIVIELCETIQPRSIEIANFELFSSGPAAVRFSAAERFPTQQWSVLGEWSLADTRTVQTLPVAADALTYAKFIKLELLAHHGAEHFCTLSTVRVLGVSMVDEYEAEAAVAARIAAPHAAVPPLTATEAVVTPPRVQHTQPKEQQQQQQQVKKEEPPQAAVPTESTPITSTEAPPIAVVEPPPVAPRPPASDASPPASGSGLVQDVMSGTLLKKIIEVVGGGKKKTADAPAAPPRLSAYDACDRTPTDGWPRATCARRAFFCPPGTTPAPAAARPSHAEETAAKRAAARRQFIAATQREEAARAAAAAPPPQLPHTQIDAPPQRKATTTPVVQPQAAAPTPPVAEAAPKEAEPPVAAAKPQQEQQPPPAAAAPPAAQQQQAAPPVGIFEGLPAGTNSHKLETIFIKLTKRVSALELNMSLSSEYLSELSKQYIAHTDEQKRAMERTRVAAERAALDVARTVNETVRDELFNLRKEVDALSAWLATLRAQAGSVALTRRISGAYAAPQDGHHETSPAEERPSSAEVGHHRRHQTVDIGGEDYASYEEAYESTCPYSEGGGRRQPQQGRPYGPQPRPPREPNASDADDGEEEEGGHADADDAFDLRHFRHHSDGIWTTEQVLYAVLGAQALTVALVLLMQACYARAFGRGRQPADPPAPAAVPAPDTAELERLIAAALERRAQREAAPPRVPVAAAAAASADASPRSSASSTASSSGAAPQPLQQLSGGKKKRRQRRSTAEQQQQQQQNHHHCRQCGEGQNLDWDSAMDSSLPSPSQTGSEEEFEAPPPSAGSAPSSPQAAPGSSIAKPESSPKS</sequence>
<feature type="compositionally biased region" description="Low complexity" evidence="5">
    <location>
        <begin position="600"/>
        <end position="611"/>
    </location>
</feature>
<evidence type="ECO:0000256" key="5">
    <source>
        <dbReference type="SAM" id="MobiDB-lite"/>
    </source>
</evidence>
<accession>A0A8R1YEG3</accession>
<feature type="region of interest" description="Disordered" evidence="5">
    <location>
        <begin position="380"/>
        <end position="449"/>
    </location>
</feature>
<dbReference type="Proteomes" id="UP000005239">
    <property type="component" value="Unassembled WGS sequence"/>
</dbReference>
<feature type="domain" description="SUN" evidence="7">
    <location>
        <begin position="180"/>
        <end position="347"/>
    </location>
</feature>
<reference evidence="8" key="2">
    <citation type="submission" date="2022-06" db="UniProtKB">
        <authorList>
            <consortium name="EnsemblMetazoa"/>
        </authorList>
    </citation>
    <scope>IDENTIFICATION</scope>
    <source>
        <strain evidence="8">PS312</strain>
    </source>
</reference>
<dbReference type="PROSITE" id="PS51469">
    <property type="entry name" value="SUN"/>
    <property type="match status" value="1"/>
</dbReference>
<feature type="signal peptide" evidence="6">
    <location>
        <begin position="1"/>
        <end position="39"/>
    </location>
</feature>
<dbReference type="GO" id="GO:0005737">
    <property type="term" value="C:cytoplasm"/>
    <property type="evidence" value="ECO:0000318"/>
    <property type="project" value="GO_Central"/>
</dbReference>
<evidence type="ECO:0000256" key="4">
    <source>
        <dbReference type="ARBA" id="ARBA00023136"/>
    </source>
</evidence>
<evidence type="ECO:0000256" key="2">
    <source>
        <dbReference type="ARBA" id="ARBA00022692"/>
    </source>
</evidence>
<reference evidence="9" key="1">
    <citation type="journal article" date="2008" name="Nat. Genet.">
        <title>The Pristionchus pacificus genome provides a unique perspective on nematode lifestyle and parasitism.</title>
        <authorList>
            <person name="Dieterich C."/>
            <person name="Clifton S.W."/>
            <person name="Schuster L.N."/>
            <person name="Chinwalla A."/>
            <person name="Delehaunty K."/>
            <person name="Dinkelacker I."/>
            <person name="Fulton L."/>
            <person name="Fulton R."/>
            <person name="Godfrey J."/>
            <person name="Minx P."/>
            <person name="Mitreva M."/>
            <person name="Roeseler W."/>
            <person name="Tian H."/>
            <person name="Witte H."/>
            <person name="Yang S.P."/>
            <person name="Wilson R.K."/>
            <person name="Sommer R.J."/>
        </authorList>
    </citation>
    <scope>NUCLEOTIDE SEQUENCE [LARGE SCALE GENOMIC DNA]</scope>
    <source>
        <strain evidence="9">PS312</strain>
    </source>
</reference>
<proteinExistence type="predicted"/>
<feature type="compositionally biased region" description="Pro residues" evidence="5">
    <location>
        <begin position="427"/>
        <end position="436"/>
    </location>
</feature>
<evidence type="ECO:0000313" key="8">
    <source>
        <dbReference type="EnsemblMetazoa" id="PPA17472a.1"/>
    </source>
</evidence>
<evidence type="ECO:0000313" key="9">
    <source>
        <dbReference type="Proteomes" id="UP000005239"/>
    </source>
</evidence>
<dbReference type="InterPro" id="IPR045120">
    <property type="entry name" value="Suco/Slp1-like"/>
</dbReference>
<dbReference type="Pfam" id="PF07738">
    <property type="entry name" value="Sad1_UNC"/>
    <property type="match status" value="1"/>
</dbReference>
<feature type="compositionally biased region" description="Low complexity" evidence="5">
    <location>
        <begin position="1036"/>
        <end position="1052"/>
    </location>
</feature>
<gene>
    <name evidence="8" type="primary">WBGene00107026</name>
</gene>
<keyword evidence="3" id="KW-1133">Transmembrane helix</keyword>
<evidence type="ECO:0000256" key="3">
    <source>
        <dbReference type="ARBA" id="ARBA00022989"/>
    </source>
</evidence>
<dbReference type="EnsemblMetazoa" id="PPA17472a.1">
    <property type="protein sequence ID" value="PPA17472a.1"/>
    <property type="gene ID" value="WBGene00107026"/>
</dbReference>
<feature type="compositionally biased region" description="Polar residues" evidence="5">
    <location>
        <begin position="1013"/>
        <end position="1024"/>
    </location>
</feature>
<feature type="compositionally biased region" description="Low complexity" evidence="5">
    <location>
        <begin position="930"/>
        <end position="965"/>
    </location>
</feature>
<dbReference type="PANTHER" id="PTHR12953">
    <property type="entry name" value="MEMBRANE PROTEIN CH1 RELATED"/>
    <property type="match status" value="1"/>
</dbReference>
<feature type="region of interest" description="Disordered" evidence="5">
    <location>
        <begin position="71"/>
        <end position="111"/>
    </location>
</feature>
<evidence type="ECO:0000259" key="7">
    <source>
        <dbReference type="PROSITE" id="PS51469"/>
    </source>
</evidence>
<protein>
    <submittedName>
        <fullName evidence="8">Suco-1</fullName>
    </submittedName>
</protein>
<dbReference type="AlphaFoldDB" id="A0A8R1YEG3"/>
<evidence type="ECO:0000256" key="6">
    <source>
        <dbReference type="SAM" id="SignalP"/>
    </source>
</evidence>
<feature type="region of interest" description="Disordered" evidence="5">
    <location>
        <begin position="926"/>
        <end position="1060"/>
    </location>
</feature>
<keyword evidence="2" id="KW-0812">Transmembrane</keyword>